<organism evidence="8 9">
    <name type="scientific">Flintibacter hominis</name>
    <dbReference type="NCBI Taxonomy" id="2763048"/>
    <lineage>
        <taxon>Bacteria</taxon>
        <taxon>Bacillati</taxon>
        <taxon>Bacillota</taxon>
        <taxon>Clostridia</taxon>
        <taxon>Eubacteriales</taxon>
        <taxon>Flintibacter</taxon>
    </lineage>
</organism>
<comment type="caution">
    <text evidence="8">The sequence shown here is derived from an EMBL/GenBank/DDBJ whole genome shotgun (WGS) entry which is preliminary data.</text>
</comment>
<evidence type="ECO:0000259" key="7">
    <source>
        <dbReference type="PROSITE" id="PS50113"/>
    </source>
</evidence>
<dbReference type="Pfam" id="PF08447">
    <property type="entry name" value="PAS_3"/>
    <property type="match status" value="2"/>
</dbReference>
<evidence type="ECO:0000256" key="1">
    <source>
        <dbReference type="ARBA" id="ARBA00000085"/>
    </source>
</evidence>
<dbReference type="SUPFAM" id="SSF55785">
    <property type="entry name" value="PYP-like sensor domain (PAS domain)"/>
    <property type="match status" value="2"/>
</dbReference>
<dbReference type="InterPro" id="IPR035965">
    <property type="entry name" value="PAS-like_dom_sf"/>
</dbReference>
<evidence type="ECO:0000256" key="3">
    <source>
        <dbReference type="ARBA" id="ARBA00022553"/>
    </source>
</evidence>
<dbReference type="AlphaFoldDB" id="A0A8J6JB89"/>
<dbReference type="PROSITE" id="PS50112">
    <property type="entry name" value="PAS"/>
    <property type="match status" value="1"/>
</dbReference>
<keyword evidence="4" id="KW-0808">Transferase</keyword>
<proteinExistence type="predicted"/>
<dbReference type="SMART" id="SM00086">
    <property type="entry name" value="PAC"/>
    <property type="match status" value="2"/>
</dbReference>
<dbReference type="InterPro" id="IPR000014">
    <property type="entry name" value="PAS"/>
</dbReference>
<evidence type="ECO:0000313" key="8">
    <source>
        <dbReference type="EMBL" id="MBC5723272.1"/>
    </source>
</evidence>
<dbReference type="Proteomes" id="UP000628736">
    <property type="component" value="Unassembled WGS sequence"/>
</dbReference>
<dbReference type="InterPro" id="IPR000700">
    <property type="entry name" value="PAS-assoc_C"/>
</dbReference>
<comment type="catalytic activity">
    <reaction evidence="1">
        <text>ATP + protein L-histidine = ADP + protein N-phospho-L-histidine.</text>
        <dbReference type="EC" id="2.7.13.3"/>
    </reaction>
</comment>
<dbReference type="GO" id="GO:0004673">
    <property type="term" value="F:protein histidine kinase activity"/>
    <property type="evidence" value="ECO:0007669"/>
    <property type="project" value="UniProtKB-EC"/>
</dbReference>
<keyword evidence="9" id="KW-1185">Reference proteome</keyword>
<feature type="domain" description="PAS" evidence="6">
    <location>
        <begin position="155"/>
        <end position="230"/>
    </location>
</feature>
<gene>
    <name evidence="8" type="ORF">H8S11_10680</name>
</gene>
<evidence type="ECO:0000256" key="5">
    <source>
        <dbReference type="ARBA" id="ARBA00022777"/>
    </source>
</evidence>
<dbReference type="PROSITE" id="PS50113">
    <property type="entry name" value="PAC"/>
    <property type="match status" value="1"/>
</dbReference>
<dbReference type="EC" id="2.7.13.3" evidence="2"/>
<evidence type="ECO:0000313" key="9">
    <source>
        <dbReference type="Proteomes" id="UP000628736"/>
    </source>
</evidence>
<protein>
    <recommendedName>
        <fullName evidence="2">histidine kinase</fullName>
        <ecNumber evidence="2">2.7.13.3</ecNumber>
    </recommendedName>
</protein>
<dbReference type="PANTHER" id="PTHR43304">
    <property type="entry name" value="PHYTOCHROME-LIKE PROTEIN CPH1"/>
    <property type="match status" value="1"/>
</dbReference>
<dbReference type="NCBIfam" id="TIGR00229">
    <property type="entry name" value="sensory_box"/>
    <property type="match status" value="1"/>
</dbReference>
<keyword evidence="3" id="KW-0597">Phosphoprotein</keyword>
<dbReference type="CDD" id="cd00130">
    <property type="entry name" value="PAS"/>
    <property type="match status" value="2"/>
</dbReference>
<feature type="domain" description="PAC" evidence="7">
    <location>
        <begin position="234"/>
        <end position="284"/>
    </location>
</feature>
<keyword evidence="5" id="KW-0418">Kinase</keyword>
<dbReference type="EMBL" id="JACOPO010000007">
    <property type="protein sequence ID" value="MBC5723272.1"/>
    <property type="molecule type" value="Genomic_DNA"/>
</dbReference>
<evidence type="ECO:0000259" key="6">
    <source>
        <dbReference type="PROSITE" id="PS50112"/>
    </source>
</evidence>
<dbReference type="InterPro" id="IPR001610">
    <property type="entry name" value="PAC"/>
</dbReference>
<dbReference type="Gene3D" id="3.30.450.20">
    <property type="entry name" value="PAS domain"/>
    <property type="match status" value="2"/>
</dbReference>
<evidence type="ECO:0000256" key="4">
    <source>
        <dbReference type="ARBA" id="ARBA00022679"/>
    </source>
</evidence>
<dbReference type="InterPro" id="IPR013655">
    <property type="entry name" value="PAS_fold_3"/>
</dbReference>
<accession>A0A8J6JB89</accession>
<name>A0A8J6JB89_9FIRM</name>
<dbReference type="InterPro" id="IPR052162">
    <property type="entry name" value="Sensor_kinase/Photoreceptor"/>
</dbReference>
<reference evidence="8" key="1">
    <citation type="submission" date="2020-08" db="EMBL/GenBank/DDBJ databases">
        <title>Genome public.</title>
        <authorList>
            <person name="Liu C."/>
            <person name="Sun Q."/>
        </authorList>
    </citation>
    <scope>NUCLEOTIDE SEQUENCE</scope>
    <source>
        <strain evidence="8">NSJ-23</strain>
    </source>
</reference>
<dbReference type="PANTHER" id="PTHR43304:SF1">
    <property type="entry name" value="PAC DOMAIN-CONTAINING PROTEIN"/>
    <property type="match status" value="1"/>
</dbReference>
<sequence length="301" mass="34539">MRMKSDLKMPASWRFSAHKHGAHRELERCVEKAMLNLLSECMFGGIMITYNTPDFPLYYIDDRMLSFLDYPNQTDFATAIKGAVINCVRAEDRESLRSEIAQALMSGNSYTTTYRMLCRDKGYIWVKETGVQTVLPNGESVLVSLCLDITGQVEAQAELESIVQCPMGGIFRARMDRDFTLIYANDHYYSLHGITRESLRNRLNNGTIHLVHPADIPFIERRLHKAVEQKEQTVSLEYRVVRPDGEVVWLLMNGSLSEQQGNMLLTGMVIDISHQKFMEERLCCKSRRQRALCARDHDSSN</sequence>
<evidence type="ECO:0000256" key="2">
    <source>
        <dbReference type="ARBA" id="ARBA00012438"/>
    </source>
</evidence>